<dbReference type="InterPro" id="IPR036249">
    <property type="entry name" value="Thioredoxin-like_sf"/>
</dbReference>
<evidence type="ECO:0000256" key="1">
    <source>
        <dbReference type="SAM" id="MobiDB-lite"/>
    </source>
</evidence>
<dbReference type="EMBL" id="KN840353">
    <property type="protein sequence ID" value="KIJ57483.1"/>
    <property type="molecule type" value="Genomic_DNA"/>
</dbReference>
<name>A0A0C2PR11_9AGAM</name>
<evidence type="ECO:0000313" key="4">
    <source>
        <dbReference type="Proteomes" id="UP000053820"/>
    </source>
</evidence>
<dbReference type="Proteomes" id="UP000053820">
    <property type="component" value="Unassembled WGS sequence"/>
</dbReference>
<organism evidence="3 4">
    <name type="scientific">Hydnomerulius pinastri MD-312</name>
    <dbReference type="NCBI Taxonomy" id="994086"/>
    <lineage>
        <taxon>Eukaryota</taxon>
        <taxon>Fungi</taxon>
        <taxon>Dikarya</taxon>
        <taxon>Basidiomycota</taxon>
        <taxon>Agaricomycotina</taxon>
        <taxon>Agaricomycetes</taxon>
        <taxon>Agaricomycetidae</taxon>
        <taxon>Boletales</taxon>
        <taxon>Boletales incertae sedis</taxon>
        <taxon>Leucogyrophana</taxon>
    </lineage>
</organism>
<reference evidence="3 4" key="1">
    <citation type="submission" date="2014-04" db="EMBL/GenBank/DDBJ databases">
        <title>Evolutionary Origins and Diversification of the Mycorrhizal Mutualists.</title>
        <authorList>
            <consortium name="DOE Joint Genome Institute"/>
            <consortium name="Mycorrhizal Genomics Consortium"/>
            <person name="Kohler A."/>
            <person name="Kuo A."/>
            <person name="Nagy L.G."/>
            <person name="Floudas D."/>
            <person name="Copeland A."/>
            <person name="Barry K.W."/>
            <person name="Cichocki N."/>
            <person name="Veneault-Fourrey C."/>
            <person name="LaButti K."/>
            <person name="Lindquist E.A."/>
            <person name="Lipzen A."/>
            <person name="Lundell T."/>
            <person name="Morin E."/>
            <person name="Murat C."/>
            <person name="Riley R."/>
            <person name="Ohm R."/>
            <person name="Sun H."/>
            <person name="Tunlid A."/>
            <person name="Henrissat B."/>
            <person name="Grigoriev I.V."/>
            <person name="Hibbett D.S."/>
            <person name="Martin F."/>
        </authorList>
    </citation>
    <scope>NUCLEOTIDE SEQUENCE [LARGE SCALE GENOMIC DNA]</scope>
    <source>
        <strain evidence="3 4">MD-312</strain>
    </source>
</reference>
<proteinExistence type="predicted"/>
<evidence type="ECO:0000259" key="2">
    <source>
        <dbReference type="Pfam" id="PF02798"/>
    </source>
</evidence>
<dbReference type="HOGENOM" id="CLU_1482175_0_0_1"/>
<dbReference type="AlphaFoldDB" id="A0A0C2PR11"/>
<dbReference type="InterPro" id="IPR004045">
    <property type="entry name" value="Glutathione_S-Trfase_N"/>
</dbReference>
<protein>
    <recommendedName>
        <fullName evidence="2">GST N-terminal domain-containing protein</fullName>
    </recommendedName>
</protein>
<dbReference type="SUPFAM" id="SSF52833">
    <property type="entry name" value="Thioredoxin-like"/>
    <property type="match status" value="1"/>
</dbReference>
<feature type="domain" description="GST N-terminal" evidence="2">
    <location>
        <begin position="132"/>
        <end position="180"/>
    </location>
</feature>
<accession>A0A0C2PR11</accession>
<sequence length="182" mass="20221">MPHGLTPKHAVGSWTRLGGGRPPSEEHQPQWRWMKDGFQASYTAPKDYLRLTPATPPGPRPPPWRILPAGSPRYTVHRGSVLDNVHGSALMLHDARACKETAVKFTVIDFAADTFFSGRPHAINQTVLRDLAGYEELELPYELKKYDRGPKCRSPPELEHLTPLGKVPVLTDGDIALSEAEL</sequence>
<gene>
    <name evidence="3" type="ORF">HYDPIDRAFT_191044</name>
</gene>
<evidence type="ECO:0000313" key="3">
    <source>
        <dbReference type="EMBL" id="KIJ57483.1"/>
    </source>
</evidence>
<dbReference type="Pfam" id="PF02798">
    <property type="entry name" value="GST_N"/>
    <property type="match status" value="1"/>
</dbReference>
<feature type="region of interest" description="Disordered" evidence="1">
    <location>
        <begin position="1"/>
        <end position="28"/>
    </location>
</feature>
<dbReference type="Gene3D" id="3.40.30.10">
    <property type="entry name" value="Glutaredoxin"/>
    <property type="match status" value="1"/>
</dbReference>
<keyword evidence="4" id="KW-1185">Reference proteome</keyword>